<dbReference type="InterPro" id="IPR022742">
    <property type="entry name" value="Hydrolase_4"/>
</dbReference>
<dbReference type="ESTHER" id="9rhoo-n6z8a9">
    <property type="family name" value="Hydrolase-1_PEP"/>
</dbReference>
<dbReference type="InterPro" id="IPR029058">
    <property type="entry name" value="AB_hydrolase_fold"/>
</dbReference>
<accession>N6Z8A9</accession>
<dbReference type="OrthoDB" id="5379975at2"/>
<dbReference type="RefSeq" id="WP_004332279.1">
    <property type="nucleotide sequence ID" value="NZ_AMXE01000001.1"/>
</dbReference>
<dbReference type="Proteomes" id="UP000013232">
    <property type="component" value="Unassembled WGS sequence"/>
</dbReference>
<gene>
    <name evidence="2" type="ORF">C666_00140</name>
</gene>
<evidence type="ECO:0000313" key="2">
    <source>
        <dbReference type="EMBL" id="ENO90588.1"/>
    </source>
</evidence>
<organism evidence="2 3">
    <name type="scientific">Thauera linaloolentis (strain DSM 12138 / JCM 21573 / CCUG 41526 / CIP 105981 / IAM 15112 / NBRC 102519 / 47Lol)</name>
    <dbReference type="NCBI Taxonomy" id="1123367"/>
    <lineage>
        <taxon>Bacteria</taxon>
        <taxon>Pseudomonadati</taxon>
        <taxon>Pseudomonadota</taxon>
        <taxon>Betaproteobacteria</taxon>
        <taxon>Rhodocyclales</taxon>
        <taxon>Zoogloeaceae</taxon>
        <taxon>Thauera</taxon>
    </lineage>
</organism>
<dbReference type="SUPFAM" id="SSF53474">
    <property type="entry name" value="alpha/beta-Hydrolases"/>
    <property type="match status" value="1"/>
</dbReference>
<dbReference type="NCBIfam" id="TIGR03100">
    <property type="entry name" value="hydr1_PEP"/>
    <property type="match status" value="1"/>
</dbReference>
<keyword evidence="3" id="KW-1185">Reference proteome</keyword>
<protein>
    <recommendedName>
        <fullName evidence="1">Serine aminopeptidase S33 domain-containing protein</fullName>
    </recommendedName>
</protein>
<evidence type="ECO:0000259" key="1">
    <source>
        <dbReference type="Pfam" id="PF12146"/>
    </source>
</evidence>
<reference evidence="2 3" key="1">
    <citation type="submission" date="2012-09" db="EMBL/GenBank/DDBJ databases">
        <title>Draft Genome Sequences of 6 Strains from Genus Thauera.</title>
        <authorList>
            <person name="Liu B."/>
            <person name="Shapleigh J.P."/>
            <person name="Frostegard A.H."/>
        </authorList>
    </citation>
    <scope>NUCLEOTIDE SEQUENCE [LARGE SCALE GENOMIC DNA]</scope>
    <source>
        <strain evidence="3">47Lol / DSM 12138</strain>
    </source>
</reference>
<sequence length="284" mass="30578">MTAVRDEAFLFECGKDELVGVVSRPEGEAGPLGVLVIVGGPQYRVGSHRQFTLLARALAGHGMACMRFDYRGMGDASGAPSSFEALNDDVRAAVDGFCRQVPELRGVVLWGLCDGASAACFYAPTDERVRGLVLLNPWVRTAQGEAQTYLKHYYLKRLFSRAFWLKLLSGGVRVGQSAASLSAALGRARASGDADGAAGGDLPQRMLAGLRQAGLSVLFVLSGRDYVAREFEQVWRGDAIWAQLLDANTVKHLAEADHTFSSAEYRGQVADLSADWCGRIAGQF</sequence>
<comment type="caution">
    <text evidence="2">The sequence shown here is derived from an EMBL/GenBank/DDBJ whole genome shotgun (WGS) entry which is preliminary data.</text>
</comment>
<dbReference type="STRING" id="1123367.GCA_000621305_02021"/>
<dbReference type="EMBL" id="AMXE01000001">
    <property type="protein sequence ID" value="ENO90588.1"/>
    <property type="molecule type" value="Genomic_DNA"/>
</dbReference>
<dbReference type="Gene3D" id="3.40.50.1820">
    <property type="entry name" value="alpha/beta hydrolase"/>
    <property type="match status" value="1"/>
</dbReference>
<dbReference type="Pfam" id="PF12146">
    <property type="entry name" value="Hydrolase_4"/>
    <property type="match status" value="1"/>
</dbReference>
<name>N6Z8A9_THAL4</name>
<proteinExistence type="predicted"/>
<dbReference type="InterPro" id="IPR017531">
    <property type="entry name" value="Hydrolase-1_PEP"/>
</dbReference>
<dbReference type="AlphaFoldDB" id="N6Z8A9"/>
<evidence type="ECO:0000313" key="3">
    <source>
        <dbReference type="Proteomes" id="UP000013232"/>
    </source>
</evidence>
<feature type="domain" description="Serine aminopeptidase S33" evidence="1">
    <location>
        <begin position="49"/>
        <end position="161"/>
    </location>
</feature>
<dbReference type="eggNOG" id="COG1073">
    <property type="taxonomic scope" value="Bacteria"/>
</dbReference>